<keyword evidence="6 7" id="KW-0472">Membrane</keyword>
<feature type="transmembrane region" description="Helical" evidence="7">
    <location>
        <begin position="58"/>
        <end position="76"/>
    </location>
</feature>
<dbReference type="InterPro" id="IPR036938">
    <property type="entry name" value="PAP2/HPO_sf"/>
</dbReference>
<feature type="transmembrane region" description="Helical" evidence="7">
    <location>
        <begin position="82"/>
        <end position="100"/>
    </location>
</feature>
<organism evidence="9 10">
    <name type="scientific">Flavobacterium aquicola</name>
    <dbReference type="NCBI Taxonomy" id="1682742"/>
    <lineage>
        <taxon>Bacteria</taxon>
        <taxon>Pseudomonadati</taxon>
        <taxon>Bacteroidota</taxon>
        <taxon>Flavobacteriia</taxon>
        <taxon>Flavobacteriales</taxon>
        <taxon>Flavobacteriaceae</taxon>
        <taxon>Flavobacterium</taxon>
    </lineage>
</organism>
<evidence type="ECO:0000256" key="3">
    <source>
        <dbReference type="ARBA" id="ARBA00022692"/>
    </source>
</evidence>
<dbReference type="Proteomes" id="UP000257136">
    <property type="component" value="Unassembled WGS sequence"/>
</dbReference>
<keyword evidence="10" id="KW-1185">Reference proteome</keyword>
<evidence type="ECO:0000256" key="2">
    <source>
        <dbReference type="ARBA" id="ARBA00022475"/>
    </source>
</evidence>
<comment type="caution">
    <text evidence="9">The sequence shown here is derived from an EMBL/GenBank/DDBJ whole genome shotgun (WGS) entry which is preliminary data.</text>
</comment>
<evidence type="ECO:0000256" key="7">
    <source>
        <dbReference type="SAM" id="Phobius"/>
    </source>
</evidence>
<keyword evidence="2" id="KW-1003">Cell membrane</keyword>
<dbReference type="InterPro" id="IPR000326">
    <property type="entry name" value="PAP2/HPO"/>
</dbReference>
<evidence type="ECO:0000259" key="8">
    <source>
        <dbReference type="SMART" id="SM00014"/>
    </source>
</evidence>
<dbReference type="GO" id="GO:0005886">
    <property type="term" value="C:plasma membrane"/>
    <property type="evidence" value="ECO:0007669"/>
    <property type="project" value="UniProtKB-SubCell"/>
</dbReference>
<dbReference type="AlphaFoldDB" id="A0A3E0ERS9"/>
<feature type="transmembrane region" description="Helical" evidence="7">
    <location>
        <begin position="12"/>
        <end position="29"/>
    </location>
</feature>
<evidence type="ECO:0000256" key="5">
    <source>
        <dbReference type="ARBA" id="ARBA00022989"/>
    </source>
</evidence>
<dbReference type="Gene3D" id="1.20.144.10">
    <property type="entry name" value="Phosphatidic acid phosphatase type 2/haloperoxidase"/>
    <property type="match status" value="1"/>
</dbReference>
<keyword evidence="3 7" id="KW-0812">Transmembrane</keyword>
<keyword evidence="5 7" id="KW-1133">Transmembrane helix</keyword>
<dbReference type="Pfam" id="PF01569">
    <property type="entry name" value="PAP2"/>
    <property type="match status" value="1"/>
</dbReference>
<feature type="transmembrane region" description="Helical" evidence="7">
    <location>
        <begin position="159"/>
        <end position="177"/>
    </location>
</feature>
<feature type="domain" description="Phosphatidic acid phosphatase type 2/haloperoxidase" evidence="8">
    <location>
        <begin position="82"/>
        <end position="200"/>
    </location>
</feature>
<comment type="subcellular location">
    <subcellularLocation>
        <location evidence="1">Cell membrane</location>
        <topology evidence="1">Multi-pass membrane protein</topology>
    </subcellularLocation>
</comment>
<dbReference type="SMART" id="SM00014">
    <property type="entry name" value="acidPPc"/>
    <property type="match status" value="1"/>
</dbReference>
<dbReference type="PANTHER" id="PTHR14969">
    <property type="entry name" value="SPHINGOSINE-1-PHOSPHATE PHOSPHOHYDROLASE"/>
    <property type="match status" value="1"/>
</dbReference>
<dbReference type="GO" id="GO:0016787">
    <property type="term" value="F:hydrolase activity"/>
    <property type="evidence" value="ECO:0007669"/>
    <property type="project" value="UniProtKB-KW"/>
</dbReference>
<dbReference type="PANTHER" id="PTHR14969:SF62">
    <property type="entry name" value="DECAPRENYLPHOSPHORYL-5-PHOSPHORIBOSE PHOSPHATASE RV3807C-RELATED"/>
    <property type="match status" value="1"/>
</dbReference>
<keyword evidence="4" id="KW-0378">Hydrolase</keyword>
<feature type="transmembrane region" description="Helical" evidence="7">
    <location>
        <begin position="183"/>
        <end position="203"/>
    </location>
</feature>
<evidence type="ECO:0000313" key="10">
    <source>
        <dbReference type="Proteomes" id="UP000257136"/>
    </source>
</evidence>
<name>A0A3E0ERS9_9FLAO</name>
<sequence length="240" mass="27540">MKRLLEIIDKNNFFYIASLLLTISAVFFLCTNTKANSFIILNVFHSASLTIFFQNITICGDGLFTLLLFVVIMLSFKKHRELGVLLLLGYLSSGILSQIIKHFVMSPRPSVYFESLHYSYYLDTFSNCRIGFRSFPSGHTASAFAMVTVFTNYFKTRHIWAFSLLFAMAIGYSRIYLAHHFPIDVLAGATLGILSGTFSILWYRKNKFKIKKAGIQITRQYNLTMHNFKTQHKPKINGSY</sequence>
<dbReference type="EMBL" id="QUNI01000003">
    <property type="protein sequence ID" value="REH00090.1"/>
    <property type="molecule type" value="Genomic_DNA"/>
</dbReference>
<reference evidence="9 10" key="1">
    <citation type="submission" date="2018-08" db="EMBL/GenBank/DDBJ databases">
        <title>Genomic Encyclopedia of Archaeal and Bacterial Type Strains, Phase II (KMG-II): from individual species to whole genera.</title>
        <authorList>
            <person name="Goeker M."/>
        </authorList>
    </citation>
    <scope>NUCLEOTIDE SEQUENCE [LARGE SCALE GENOMIC DNA]</scope>
    <source>
        <strain evidence="9 10">DSM 100880</strain>
    </source>
</reference>
<accession>A0A3E0ERS9</accession>
<protein>
    <submittedName>
        <fullName evidence="9">Membrane-associated phospholipid phosphatase</fullName>
    </submittedName>
</protein>
<evidence type="ECO:0000256" key="1">
    <source>
        <dbReference type="ARBA" id="ARBA00004651"/>
    </source>
</evidence>
<dbReference type="RefSeq" id="WP_170141414.1">
    <property type="nucleotide sequence ID" value="NZ_QUNI01000003.1"/>
</dbReference>
<evidence type="ECO:0000256" key="6">
    <source>
        <dbReference type="ARBA" id="ARBA00023136"/>
    </source>
</evidence>
<gene>
    <name evidence="9" type="ORF">C8P67_10358</name>
</gene>
<dbReference type="SUPFAM" id="SSF48317">
    <property type="entry name" value="Acid phosphatase/Vanadium-dependent haloperoxidase"/>
    <property type="match status" value="1"/>
</dbReference>
<evidence type="ECO:0000256" key="4">
    <source>
        <dbReference type="ARBA" id="ARBA00022801"/>
    </source>
</evidence>
<evidence type="ECO:0000313" key="9">
    <source>
        <dbReference type="EMBL" id="REH00090.1"/>
    </source>
</evidence>
<proteinExistence type="predicted"/>